<dbReference type="STRING" id="1229276.DI53_1183"/>
<feature type="chain" id="PRO_5002124386" description="GH141-like insertion domain-containing protein" evidence="1">
    <location>
        <begin position="26"/>
        <end position="838"/>
    </location>
</feature>
<reference evidence="3 4" key="2">
    <citation type="journal article" date="2015" name="PLoS ONE">
        <title>Whole-Genome Optical Mapping and Finished Genome Sequence of Sphingobacterium deserti sp. nov., a New Species Isolated from the Western Desert of China.</title>
        <authorList>
            <person name="Teng C."/>
            <person name="Zhou Z."/>
            <person name="Molnar I."/>
            <person name="Li X."/>
            <person name="Tang R."/>
            <person name="Chen M."/>
            <person name="Wang L."/>
            <person name="Su S."/>
            <person name="Zhang W."/>
            <person name="Lin M."/>
        </authorList>
    </citation>
    <scope>NUCLEOTIDE SEQUENCE [LARGE SCALE GENOMIC DNA]</scope>
    <source>
        <strain evidence="4">ACCC05744</strain>
    </source>
</reference>
<dbReference type="InterPro" id="IPR048482">
    <property type="entry name" value="GH141_ins"/>
</dbReference>
<keyword evidence="4" id="KW-1185">Reference proteome</keyword>
<accession>A0A0B8T278</accession>
<reference evidence="4" key="1">
    <citation type="submission" date="2014-04" db="EMBL/GenBank/DDBJ databases">
        <title>Whole-Genome optical mapping and complete genome sequence of Sphingobacterium deserti sp. nov., a new spaces isolated from desert in the west of China.</title>
        <authorList>
            <person name="Teng C."/>
            <person name="Zhou Z."/>
            <person name="Li X."/>
            <person name="Chen M."/>
            <person name="Lin M."/>
            <person name="Wang L."/>
            <person name="Su S."/>
            <person name="Zhang C."/>
            <person name="Zhang W."/>
        </authorList>
    </citation>
    <scope>NUCLEOTIDE SEQUENCE [LARGE SCALE GENOMIC DNA]</scope>
    <source>
        <strain evidence="4">ACCC05744</strain>
    </source>
</reference>
<feature type="signal peptide" evidence="1">
    <location>
        <begin position="1"/>
        <end position="25"/>
    </location>
</feature>
<keyword evidence="1" id="KW-0732">Signal</keyword>
<dbReference type="Pfam" id="PF21231">
    <property type="entry name" value="GH141_M"/>
    <property type="match status" value="1"/>
</dbReference>
<feature type="domain" description="GH141-like insertion" evidence="2">
    <location>
        <begin position="136"/>
        <end position="286"/>
    </location>
</feature>
<dbReference type="InterPro" id="IPR011050">
    <property type="entry name" value="Pectin_lyase_fold/virulence"/>
</dbReference>
<dbReference type="SUPFAM" id="SSF54909">
    <property type="entry name" value="Dimeric alpha+beta barrel"/>
    <property type="match status" value="1"/>
</dbReference>
<dbReference type="EMBL" id="JJMU01000021">
    <property type="protein sequence ID" value="KGE14956.1"/>
    <property type="molecule type" value="Genomic_DNA"/>
</dbReference>
<evidence type="ECO:0000256" key="1">
    <source>
        <dbReference type="SAM" id="SignalP"/>
    </source>
</evidence>
<sequence length="838" mass="95037">MKDIKTRLFVAIFTLLFAFSKAVTAGDIYVAARSQTKGDGSKEKPFSNLEAALREAREWRRLNDPRVVDGITIWVNDGLYRPSQTILIRPEDSGRPESPTRVKAVGDGAIFSGGLTIGGWKPAGKVNGLPSRVSNKLFVADAPRAAGKHFAFRQLWVNNKKAVRAESHDDQHLPRILNWDFDKGTATIPNVFPGFKLEAGMEFFIHQWWAIAQLRIQDATVSRDSIVLSFHEPERQLQNEHPWPKPWLSKEHGNSAFRLVNALQFLDQPGEWFLDEDTHKVYYYPREGEDMKAATVTAPYLETILQLQGTMENPVSNVQIEGLKFKHSTWLRPHTHGHVALQAGMYFVDAYKLQKPGTTDKAGLENQAWVGRPGAAVQLKNTKHTSILNCNFAHLAATGLDYQEANFQDTLQGNVFQDIAGSGLLLGTFSDQEMEAHLPYFASDERRMTDGTYIANNLIQQVGNEDWGTVGIGAGFVRNVHIVHNELLDLPYTGISLGWGWTPTVNSMKNNRVQHNKITRYGQYMYDVAGIYTLSAQPGTKIQYNVIDSIYVSPYAHIPDHWFYLYTDEGSAYMTVSDNWFPSNKILQNANGPSVEWKNNGPGVAAQLIAKAGFEEEYQHLARVKAPLSDSAMFNAYVPFTKPVFFQIYDPQQRVKPADVEAFFTRQGADVSQLFRWKDYTILQTTDELGKKLAGAWLANYPEVAYKVFNNLFYSFDRTRCAETSVNTETDYVLLTAELVDDKAKQEAYLQAHEQQYEKWPEVAKGFCQAGFEEVLLYRNDRQLMLYISFPKGQRFEDIDPLTLKDNPRVNEWNKLMGSYQQGIEGTAANETWIFYKK</sequence>
<dbReference type="PANTHER" id="PTHR36453:SF1">
    <property type="entry name" value="RIGHT HANDED BETA HELIX DOMAIN-CONTAINING PROTEIN"/>
    <property type="match status" value="1"/>
</dbReference>
<organism evidence="3 4">
    <name type="scientific">Sphingobacterium deserti</name>
    <dbReference type="NCBI Taxonomy" id="1229276"/>
    <lineage>
        <taxon>Bacteria</taxon>
        <taxon>Pseudomonadati</taxon>
        <taxon>Bacteroidota</taxon>
        <taxon>Sphingobacteriia</taxon>
        <taxon>Sphingobacteriales</taxon>
        <taxon>Sphingobacteriaceae</taxon>
        <taxon>Sphingobacterium</taxon>
    </lineage>
</organism>
<dbReference type="PATRIC" id="fig|1229276.3.peg.1226"/>
<dbReference type="Proteomes" id="UP000031802">
    <property type="component" value="Unassembled WGS sequence"/>
</dbReference>
<dbReference type="Gene3D" id="2.160.20.10">
    <property type="entry name" value="Single-stranded right-handed beta-helix, Pectin lyase-like"/>
    <property type="match status" value="2"/>
</dbReference>
<evidence type="ECO:0000313" key="4">
    <source>
        <dbReference type="Proteomes" id="UP000031802"/>
    </source>
</evidence>
<dbReference type="PANTHER" id="PTHR36453">
    <property type="entry name" value="SECRETED PROTEIN-RELATED"/>
    <property type="match status" value="1"/>
</dbReference>
<evidence type="ECO:0000259" key="2">
    <source>
        <dbReference type="Pfam" id="PF21231"/>
    </source>
</evidence>
<dbReference type="GO" id="GO:0016857">
    <property type="term" value="F:racemase and epimerase activity, acting on carbohydrates and derivatives"/>
    <property type="evidence" value="ECO:0007669"/>
    <property type="project" value="InterPro"/>
</dbReference>
<dbReference type="Pfam" id="PF05336">
    <property type="entry name" value="rhaM"/>
    <property type="match status" value="1"/>
</dbReference>
<dbReference type="InterPro" id="IPR011008">
    <property type="entry name" value="Dimeric_a/b-barrel"/>
</dbReference>
<proteinExistence type="predicted"/>
<dbReference type="Gene3D" id="3.30.70.100">
    <property type="match status" value="1"/>
</dbReference>
<dbReference type="InterPro" id="IPR012334">
    <property type="entry name" value="Pectin_lyas_fold"/>
</dbReference>
<name>A0A0B8T278_9SPHI</name>
<dbReference type="eggNOG" id="COG3420">
    <property type="taxonomic scope" value="Bacteria"/>
</dbReference>
<evidence type="ECO:0000313" key="3">
    <source>
        <dbReference type="EMBL" id="KGE14956.1"/>
    </source>
</evidence>
<comment type="caution">
    <text evidence="3">The sequence shown here is derived from an EMBL/GenBank/DDBJ whole genome shotgun (WGS) entry which is preliminary data.</text>
</comment>
<gene>
    <name evidence="3" type="ORF">DI53_1183</name>
</gene>
<dbReference type="OrthoDB" id="9808066at2"/>
<protein>
    <recommendedName>
        <fullName evidence="2">GH141-like insertion domain-containing protein</fullName>
    </recommendedName>
</protein>
<dbReference type="SUPFAM" id="SSF51126">
    <property type="entry name" value="Pectin lyase-like"/>
    <property type="match status" value="1"/>
</dbReference>
<dbReference type="RefSeq" id="WP_037496576.1">
    <property type="nucleotide sequence ID" value="NZ_JJMU01000021.1"/>
</dbReference>
<dbReference type="eggNOG" id="COG3254">
    <property type="taxonomic scope" value="Bacteria"/>
</dbReference>
<dbReference type="AlphaFoldDB" id="A0A0B8T278"/>
<dbReference type="InterPro" id="IPR008000">
    <property type="entry name" value="Rham/fucose_mutarotase"/>
</dbReference>